<evidence type="ECO:0000313" key="2">
    <source>
        <dbReference type="Proteomes" id="UP000252100"/>
    </source>
</evidence>
<protein>
    <recommendedName>
        <fullName evidence="3">GNAT family N-acetyltransferase</fullName>
    </recommendedName>
</protein>
<dbReference type="KEGG" id="rue:DT065_04305"/>
<name>A0A345BWI9_9BACI</name>
<dbReference type="AlphaFoldDB" id="A0A345BWI9"/>
<dbReference type="OrthoDB" id="9800543at2"/>
<reference evidence="1 2" key="1">
    <citation type="journal article" date="2018" name="J. Microbiol.">
        <title>Salicibibacter kimchii gen. nov., sp. nov., a moderately halophilic and alkalitolerant bacterium in the family Bacillaceae, isolated from kimchi.</title>
        <authorList>
            <person name="Jang J.Y."/>
            <person name="Oh Y.J."/>
            <person name="Lim S.K."/>
            <person name="Park H.K."/>
            <person name="Lee C."/>
            <person name="Kim J.Y."/>
            <person name="Lee M.A."/>
            <person name="Choi H.J."/>
        </authorList>
    </citation>
    <scope>NUCLEOTIDE SEQUENCE [LARGE SCALE GENOMIC DNA]</scope>
    <source>
        <strain evidence="1 2">NKC1-1</strain>
    </source>
</reference>
<sequence>MNGELQALMSYEINEGFILIELLESAPSNSHHAALKVTPPMFAAASSINFEQGFEGFTVIHIKYHPSIISHYKQYGAELIRPGRMLISPIASHLLIKLYLKKGDRYDD</sequence>
<proteinExistence type="predicted"/>
<dbReference type="Proteomes" id="UP000252100">
    <property type="component" value="Chromosome"/>
</dbReference>
<keyword evidence="2" id="KW-1185">Reference proteome</keyword>
<accession>A0A345BWI9</accession>
<evidence type="ECO:0000313" key="1">
    <source>
        <dbReference type="EMBL" id="AXF55320.1"/>
    </source>
</evidence>
<organism evidence="1 2">
    <name type="scientific">Salicibibacter kimchii</name>
    <dbReference type="NCBI Taxonomy" id="2099786"/>
    <lineage>
        <taxon>Bacteria</taxon>
        <taxon>Bacillati</taxon>
        <taxon>Bacillota</taxon>
        <taxon>Bacilli</taxon>
        <taxon>Bacillales</taxon>
        <taxon>Bacillaceae</taxon>
        <taxon>Salicibibacter</taxon>
    </lineage>
</organism>
<evidence type="ECO:0008006" key="3">
    <source>
        <dbReference type="Google" id="ProtNLM"/>
    </source>
</evidence>
<dbReference type="EMBL" id="CP031092">
    <property type="protein sequence ID" value="AXF55320.1"/>
    <property type="molecule type" value="Genomic_DNA"/>
</dbReference>
<dbReference type="RefSeq" id="WP_114371203.1">
    <property type="nucleotide sequence ID" value="NZ_CP031092.1"/>
</dbReference>
<gene>
    <name evidence="1" type="ORF">DT065_04305</name>
</gene>